<dbReference type="Pfam" id="PF02368">
    <property type="entry name" value="Big_2"/>
    <property type="match status" value="1"/>
</dbReference>
<organism evidence="2 3">
    <name type="scientific">Xylanibacter caecicola</name>
    <dbReference type="NCBI Taxonomy" id="2736294"/>
    <lineage>
        <taxon>Bacteria</taxon>
        <taxon>Pseudomonadati</taxon>
        <taxon>Bacteroidota</taxon>
        <taxon>Bacteroidia</taxon>
        <taxon>Bacteroidales</taxon>
        <taxon>Prevotellaceae</taxon>
        <taxon>Xylanibacter</taxon>
    </lineage>
</organism>
<dbReference type="InterPro" id="IPR036179">
    <property type="entry name" value="Ig-like_dom_sf"/>
</dbReference>
<gene>
    <name evidence="2" type="ORF">HPS54_03050</name>
</gene>
<dbReference type="InterPro" id="IPR013783">
    <property type="entry name" value="Ig-like_fold"/>
</dbReference>
<accession>A0ABX2AZC3</accession>
<dbReference type="InterPro" id="IPR003343">
    <property type="entry name" value="Big_2"/>
</dbReference>
<dbReference type="PROSITE" id="PS50835">
    <property type="entry name" value="IG_LIKE"/>
    <property type="match status" value="1"/>
</dbReference>
<sequence>MGVNKDFTLTAVANGNPTPTYQWYENDTEIPDETNSSYTTSKSSTGTYTYYCIAKNNTGEENDNVVKSETATVIVVKNDITLSSSDMNMSIGDATKPIEVTAKDGEEVINGLAYTYESDNTGVATVDESGNVTPVAVGEATITVSFAGNETYNGATTTLRVAVTAAPVVAEPIFILKEVKEDAGSEAEVDIDIDALKDKAYEGERLRLYFKLPEGLVDATNCVVRYTMVNDENNSGTSTPTTEYKGGYILLTSTTFVTAVVYNTKTKKEVGERITKTIRFNFTLINDLKEGVQLNGGDQRIIATEDGSRKYVIATYGSKGEANVWEKTSVDGTMGSSEISGFKYVARGQQDAKGESKKQFDGSTQYVPYTEVTNGYYTEASTDNGTFKIPVSGAYIKFEPKMGGTINVILRQNGIIANADNPNHAVMRTRPIYVCDEEGRVVENVRAFINANSDMNVEIFKFGATDNSFTEDTGENPQTVEQSERNFKLYRNLVYRAGHMDCTLSDDGLTLTDASGNTVSDDDTKAYWRGDAKTEVDHNILYKDGNGWITLSKAYVRYSFDVKPGKTYFIMGHVTKVGACGYSFKRLIKDDTKWAEIVNNRNITINEDGTGEELVEGLPASIEAHKTGISGCNVTLNRTFDAGVWTSLVLPFSVSPSTLEDAFGQGTQILHFGKVDGSKLNLVKHFHQMIVAGTPVLIKPVSKKENPKFENITYTGYVPIKEMTGGNWKITGSYIPKDMPANSYYIGYKADGTGNNIYLSTKVRRMNGTRAWFEYIGEGTFSKLTGLSINGVEDGTTTDIGSILTDAENANVMNGNVYNLNGQIVSRNGIEGLAKGIYVTNGKKIIVK</sequence>
<feature type="domain" description="Ig-like" evidence="1">
    <location>
        <begin position="1"/>
        <end position="72"/>
    </location>
</feature>
<dbReference type="InterPro" id="IPR007110">
    <property type="entry name" value="Ig-like_dom"/>
</dbReference>
<name>A0ABX2AZC3_9BACT</name>
<keyword evidence="3" id="KW-1185">Reference proteome</keyword>
<dbReference type="SUPFAM" id="SSF49373">
    <property type="entry name" value="Invasin/intimin cell-adhesion fragments"/>
    <property type="match status" value="1"/>
</dbReference>
<dbReference type="Proteomes" id="UP000820977">
    <property type="component" value="Unassembled WGS sequence"/>
</dbReference>
<dbReference type="Pfam" id="PF13895">
    <property type="entry name" value="Ig_2"/>
    <property type="match status" value="1"/>
</dbReference>
<reference evidence="2 3" key="1">
    <citation type="submission" date="2020-05" db="EMBL/GenBank/DDBJ databases">
        <title>Distinct polysaccharide utilization as determinants for interspecies competition between intestinal Prevotella spp.</title>
        <authorList>
            <person name="Galvez E.J.C."/>
            <person name="Iljazovic A."/>
            <person name="Strowig T."/>
        </authorList>
    </citation>
    <scope>NUCLEOTIDE SEQUENCE [LARGE SCALE GENOMIC DNA]</scope>
    <source>
        <strain evidence="2 3">PCHR</strain>
    </source>
</reference>
<evidence type="ECO:0000259" key="1">
    <source>
        <dbReference type="PROSITE" id="PS50835"/>
    </source>
</evidence>
<protein>
    <recommendedName>
        <fullName evidence="1">Ig-like domain-containing protein</fullName>
    </recommendedName>
</protein>
<proteinExistence type="predicted"/>
<dbReference type="SUPFAM" id="SSF48726">
    <property type="entry name" value="Immunoglobulin"/>
    <property type="match status" value="1"/>
</dbReference>
<comment type="caution">
    <text evidence="2">The sequence shown here is derived from an EMBL/GenBank/DDBJ whole genome shotgun (WGS) entry which is preliminary data.</text>
</comment>
<dbReference type="Gene3D" id="2.60.40.10">
    <property type="entry name" value="Immunoglobulins"/>
    <property type="match status" value="1"/>
</dbReference>
<dbReference type="EMBL" id="JABKKJ010000003">
    <property type="protein sequence ID" value="NPE24507.1"/>
    <property type="molecule type" value="Genomic_DNA"/>
</dbReference>
<dbReference type="InterPro" id="IPR008964">
    <property type="entry name" value="Invasin/intimin_cell_adhesion"/>
</dbReference>
<dbReference type="Gene3D" id="2.60.40.1080">
    <property type="match status" value="1"/>
</dbReference>
<evidence type="ECO:0000313" key="3">
    <source>
        <dbReference type="Proteomes" id="UP000820977"/>
    </source>
</evidence>
<dbReference type="SMART" id="SM00635">
    <property type="entry name" value="BID_2"/>
    <property type="match status" value="1"/>
</dbReference>
<evidence type="ECO:0000313" key="2">
    <source>
        <dbReference type="EMBL" id="NPE24507.1"/>
    </source>
</evidence>